<dbReference type="AlphaFoldDB" id="K5WIN5"/>
<reference evidence="1 2" key="1">
    <citation type="journal article" date="2012" name="BMC Genomics">
        <title>Comparative genomics of the white-rot fungi, Phanerochaete carnosa and P. chrysosporium, to elucidate the genetic basis of the distinct wood types they colonize.</title>
        <authorList>
            <person name="Suzuki H."/>
            <person name="MacDonald J."/>
            <person name="Syed K."/>
            <person name="Salamov A."/>
            <person name="Hori C."/>
            <person name="Aerts A."/>
            <person name="Henrissat B."/>
            <person name="Wiebenga A."/>
            <person name="vanKuyk P.A."/>
            <person name="Barry K."/>
            <person name="Lindquist E."/>
            <person name="LaButti K."/>
            <person name="Lapidus A."/>
            <person name="Lucas S."/>
            <person name="Coutinho P."/>
            <person name="Gong Y."/>
            <person name="Samejima M."/>
            <person name="Mahadevan R."/>
            <person name="Abou-Zaid M."/>
            <person name="de Vries R.P."/>
            <person name="Igarashi K."/>
            <person name="Yadav J.S."/>
            <person name="Grigoriev I.V."/>
            <person name="Master E.R."/>
        </authorList>
    </citation>
    <scope>NUCLEOTIDE SEQUENCE [LARGE SCALE GENOMIC DNA]</scope>
    <source>
        <strain evidence="1 2">HHB-10118-sp</strain>
    </source>
</reference>
<organism evidence="1 2">
    <name type="scientific">Phanerochaete carnosa (strain HHB-10118-sp)</name>
    <name type="common">White-rot fungus</name>
    <name type="synonym">Peniophora carnosa</name>
    <dbReference type="NCBI Taxonomy" id="650164"/>
    <lineage>
        <taxon>Eukaryota</taxon>
        <taxon>Fungi</taxon>
        <taxon>Dikarya</taxon>
        <taxon>Basidiomycota</taxon>
        <taxon>Agaricomycotina</taxon>
        <taxon>Agaricomycetes</taxon>
        <taxon>Polyporales</taxon>
        <taxon>Phanerochaetaceae</taxon>
        <taxon>Phanerochaete</taxon>
    </lineage>
</organism>
<dbReference type="KEGG" id="pco:PHACADRAFT_249106"/>
<name>K5WIN5_PHACS</name>
<dbReference type="RefSeq" id="XP_007391553.1">
    <property type="nucleotide sequence ID" value="XM_007391491.1"/>
</dbReference>
<dbReference type="Proteomes" id="UP000008370">
    <property type="component" value="Unassembled WGS sequence"/>
</dbReference>
<proteinExistence type="predicted"/>
<gene>
    <name evidence="1" type="ORF">PHACADRAFT_249106</name>
</gene>
<accession>K5WIN5</accession>
<dbReference type="InParanoid" id="K5WIN5"/>
<dbReference type="EMBL" id="JH930469">
    <property type="protein sequence ID" value="EKM58969.1"/>
    <property type="molecule type" value="Genomic_DNA"/>
</dbReference>
<dbReference type="HOGENOM" id="CLU_1825954_0_0_1"/>
<evidence type="ECO:0000313" key="2">
    <source>
        <dbReference type="Proteomes" id="UP000008370"/>
    </source>
</evidence>
<keyword evidence="2" id="KW-1185">Reference proteome</keyword>
<sequence length="141" mass="16257">MEDEQRQRWTLAADSGLTLQEEYLEDFEEIFSALSAYKAMHPELVYEFSLKDKAYPPDIDAAELEPYLRKALPMIIETYGMLRSISNKVDSRDAVNEATWRVPIDALHMNLFSNKKHAFRGELRNLTGWTSARVKADGNDQ</sequence>
<evidence type="ECO:0000313" key="1">
    <source>
        <dbReference type="EMBL" id="EKM58969.1"/>
    </source>
</evidence>
<dbReference type="GeneID" id="18914563"/>
<protein>
    <submittedName>
        <fullName evidence="1">Uncharacterized protein</fullName>
    </submittedName>
</protein>